<organism evidence="1 2">
    <name type="scientific">Diaphorobacter limosus</name>
    <dbReference type="NCBI Taxonomy" id="3036128"/>
    <lineage>
        <taxon>Bacteria</taxon>
        <taxon>Pseudomonadati</taxon>
        <taxon>Pseudomonadota</taxon>
        <taxon>Betaproteobacteria</taxon>
        <taxon>Burkholderiales</taxon>
        <taxon>Comamonadaceae</taxon>
        <taxon>Diaphorobacter</taxon>
    </lineage>
</organism>
<gene>
    <name evidence="1" type="ORF">P4826_01645</name>
</gene>
<protein>
    <submittedName>
        <fullName evidence="1">Uncharacterized protein</fullName>
    </submittedName>
</protein>
<accession>A0ABZ0J4S5</accession>
<evidence type="ECO:0000313" key="2">
    <source>
        <dbReference type="Proteomes" id="UP001303211"/>
    </source>
</evidence>
<proteinExistence type="predicted"/>
<evidence type="ECO:0000313" key="1">
    <source>
        <dbReference type="EMBL" id="WOO32858.1"/>
    </source>
</evidence>
<sequence>MNADTDRARDALRAIPPDCDRETWVANEFGVDTTQAQDLNGAALDEWLVQAEDELTARLMEGSTDGANASTAPAAPGQDAAKLVAMQSLGLVARILLRLHAERHRLAANWANADIETGIAIDLAAAEVQRLRASPPDDLQDLEVSWYRVAAVVTLASRSYSKPSSFYGRVLAGLTAQMENLPELWEHVGMEGEHGT</sequence>
<dbReference type="EMBL" id="CP136921">
    <property type="protein sequence ID" value="WOO32858.1"/>
    <property type="molecule type" value="Genomic_DNA"/>
</dbReference>
<dbReference type="RefSeq" id="WP_317702275.1">
    <property type="nucleotide sequence ID" value="NZ_CP136921.1"/>
</dbReference>
<name>A0ABZ0J4S5_9BURK</name>
<dbReference type="Proteomes" id="UP001303211">
    <property type="component" value="Chromosome"/>
</dbReference>
<keyword evidence="2" id="KW-1185">Reference proteome</keyword>
<reference evidence="1 2" key="1">
    <citation type="submission" date="2023-03" db="EMBL/GenBank/DDBJ databases">
        <title>Diaphorobacter basophil sp. nov., isolated from a sewage-treatment plant.</title>
        <authorList>
            <person name="Yang K."/>
        </authorList>
    </citation>
    <scope>NUCLEOTIDE SEQUENCE [LARGE SCALE GENOMIC DNA]</scope>
    <source>
        <strain evidence="1 2">Y-1</strain>
    </source>
</reference>